<evidence type="ECO:0000313" key="2">
    <source>
        <dbReference type="EMBL" id="ADB42598.1"/>
    </source>
</evidence>
<evidence type="ECO:0000259" key="1">
    <source>
        <dbReference type="Pfam" id="PF01642"/>
    </source>
</evidence>
<accession>D2QUW6</accession>
<dbReference type="EMBL" id="CP001769">
    <property type="protein sequence ID" value="ADB42598.1"/>
    <property type="molecule type" value="Genomic_DNA"/>
</dbReference>
<proteinExistence type="predicted"/>
<dbReference type="InterPro" id="IPR006099">
    <property type="entry name" value="MeMalonylCoA_mutase_a/b_cat"/>
</dbReference>
<dbReference type="HOGENOM" id="CLU_009523_6_1_10"/>
<dbReference type="AlphaFoldDB" id="D2QUW6"/>
<keyword evidence="3" id="KW-1185">Reference proteome</keyword>
<evidence type="ECO:0000313" key="3">
    <source>
        <dbReference type="Proteomes" id="UP000002028"/>
    </source>
</evidence>
<dbReference type="GO" id="GO:0031419">
    <property type="term" value="F:cobalamin binding"/>
    <property type="evidence" value="ECO:0007669"/>
    <property type="project" value="InterPro"/>
</dbReference>
<dbReference type="Proteomes" id="UP000002028">
    <property type="component" value="Chromosome"/>
</dbReference>
<dbReference type="InterPro" id="IPR016176">
    <property type="entry name" value="Cbl-dep_enz_cat"/>
</dbReference>
<dbReference type="Gene3D" id="3.20.20.240">
    <property type="entry name" value="Methylmalonyl-CoA mutase"/>
    <property type="match status" value="1"/>
</dbReference>
<reference evidence="2 3" key="1">
    <citation type="journal article" date="2010" name="Stand. Genomic Sci.">
        <title>Complete genome sequence of Spirosoma linguale type strain (1).</title>
        <authorList>
            <person name="Lail K."/>
            <person name="Sikorski J."/>
            <person name="Saunders E."/>
            <person name="Lapidus A."/>
            <person name="Glavina Del Rio T."/>
            <person name="Copeland A."/>
            <person name="Tice H."/>
            <person name="Cheng J.-F."/>
            <person name="Lucas S."/>
            <person name="Nolan M."/>
            <person name="Bruce D."/>
            <person name="Goodwin L."/>
            <person name="Pitluck S."/>
            <person name="Ivanova N."/>
            <person name="Mavromatis K."/>
            <person name="Ovchinnikova G."/>
            <person name="Pati A."/>
            <person name="Chen A."/>
            <person name="Palaniappan K."/>
            <person name="Land M."/>
            <person name="Hauser L."/>
            <person name="Chang Y.-J."/>
            <person name="Jeffries C.D."/>
            <person name="Chain P."/>
            <person name="Brettin T."/>
            <person name="Detter J.C."/>
            <person name="Schuetze A."/>
            <person name="Rohde M."/>
            <person name="Tindall B.J."/>
            <person name="Goeker M."/>
            <person name="Bristow J."/>
            <person name="Eisen J.A."/>
            <person name="Markowitz V."/>
            <person name="Hugenholtz P."/>
            <person name="Kyrpides N.C."/>
            <person name="Klenk H.-P."/>
            <person name="Chen F."/>
        </authorList>
    </citation>
    <scope>NUCLEOTIDE SEQUENCE [LARGE SCALE GENOMIC DNA]</scope>
    <source>
        <strain evidence="3">ATCC 33905 / DSM 74 / LMG 10896 / Claus 1</strain>
    </source>
</reference>
<dbReference type="eggNOG" id="COG1884">
    <property type="taxonomic scope" value="Bacteria"/>
</dbReference>
<dbReference type="STRING" id="504472.Slin_6641"/>
<dbReference type="Pfam" id="PF01642">
    <property type="entry name" value="MM_CoA_mutase"/>
    <property type="match status" value="1"/>
</dbReference>
<dbReference type="KEGG" id="sli:Slin_6641"/>
<gene>
    <name evidence="2" type="ordered locus">Slin_6641</name>
</gene>
<keyword evidence="2" id="KW-0413">Isomerase</keyword>
<name>D2QUW6_SPILD</name>
<dbReference type="EC" id="5.4.99.2" evidence="2"/>
<protein>
    <submittedName>
        <fullName evidence="2">Methylmalonyl-CoA mutase</fullName>
        <ecNumber evidence="2">5.4.99.2</ecNumber>
    </submittedName>
</protein>
<organism evidence="2 3">
    <name type="scientific">Spirosoma linguale (strain ATCC 33905 / DSM 74 / LMG 10896 / Claus 1)</name>
    <dbReference type="NCBI Taxonomy" id="504472"/>
    <lineage>
        <taxon>Bacteria</taxon>
        <taxon>Pseudomonadati</taxon>
        <taxon>Bacteroidota</taxon>
        <taxon>Cytophagia</taxon>
        <taxon>Cytophagales</taxon>
        <taxon>Cytophagaceae</taxon>
        <taxon>Spirosoma</taxon>
    </lineage>
</organism>
<dbReference type="GO" id="GO:0004494">
    <property type="term" value="F:methylmalonyl-CoA mutase activity"/>
    <property type="evidence" value="ECO:0007669"/>
    <property type="project" value="UniProtKB-EC"/>
</dbReference>
<dbReference type="SUPFAM" id="SSF51703">
    <property type="entry name" value="Cobalamin (vitamin B12)-dependent enzymes"/>
    <property type="match status" value="1"/>
</dbReference>
<dbReference type="RefSeq" id="WP_012931080.1">
    <property type="nucleotide sequence ID" value="NC_013730.1"/>
</dbReference>
<dbReference type="PANTHER" id="PTHR48101:SF1">
    <property type="entry name" value="METHYLMALONYL-COA MUTASE, LARGE SUBUNIT"/>
    <property type="match status" value="1"/>
</dbReference>
<dbReference type="PANTHER" id="PTHR48101">
    <property type="entry name" value="METHYLMALONYL-COA MUTASE, MITOCHONDRIAL-RELATED"/>
    <property type="match status" value="1"/>
</dbReference>
<feature type="domain" description="Methylmalonyl-CoA mutase alpha/beta chain catalytic" evidence="1">
    <location>
        <begin position="179"/>
        <end position="428"/>
    </location>
</feature>
<sequence>MVSFFSTIFPSTSKSDWMAQVLKELKSTQNGDEAMDSLRWHSPEGFSLDPYFTADELTGTASAKTIQTAQKQQPGWLNAPERLVTGDKSDNEGLRNALAQGADALVLSMPAQSNWTTENLARLLNGIKLSDTPVFVRLPVEQTAHFIQALKTVAPYQLKGGLLADTGESTATVTRQTLDSPQFRTVCASGQAFHNAGATATQELAFTLASLIDTYDQLTDAGLTLEQLIPKTVVSMSVGTSFFLEIAKLRALRVLLNRLTAAYAASLTHTAFFVHGQTSTFYDAAATPNTNLLRATTEAMAAVIGGCDVLTVHPYDAVLGTSADSDLSTRMARNISLLLRDECYLDKVADPAAGSYYIEILTDKLVESAWTLFLAVEEKGGYAKALSSGFIQTELDKAYQEKVEAVQAGKVLVGVTKFRFDEPSSASYKPALAPETALPHRRLAQPFE</sequence>